<protein>
    <submittedName>
        <fullName evidence="2">Uncharacterized protein</fullName>
    </submittedName>
</protein>
<proteinExistence type="predicted"/>
<accession>A0A1U9NLF4</accession>
<gene>
    <name evidence="2" type="ORF">STSP2_01736</name>
</gene>
<evidence type="ECO:0000313" key="3">
    <source>
        <dbReference type="Proteomes" id="UP000189674"/>
    </source>
</evidence>
<dbReference type="RefSeq" id="WP_146661694.1">
    <property type="nucleotide sequence ID" value="NZ_CP019791.1"/>
</dbReference>
<feature type="transmembrane region" description="Helical" evidence="1">
    <location>
        <begin position="94"/>
        <end position="118"/>
    </location>
</feature>
<feature type="transmembrane region" description="Helical" evidence="1">
    <location>
        <begin position="179"/>
        <end position="196"/>
    </location>
</feature>
<dbReference type="Proteomes" id="UP000189674">
    <property type="component" value="Chromosome"/>
</dbReference>
<evidence type="ECO:0000313" key="2">
    <source>
        <dbReference type="EMBL" id="AQT68568.1"/>
    </source>
</evidence>
<organism evidence="2 3">
    <name type="scientific">Anaerohalosphaera lusitana</name>
    <dbReference type="NCBI Taxonomy" id="1936003"/>
    <lineage>
        <taxon>Bacteria</taxon>
        <taxon>Pseudomonadati</taxon>
        <taxon>Planctomycetota</taxon>
        <taxon>Phycisphaerae</taxon>
        <taxon>Sedimentisphaerales</taxon>
        <taxon>Anaerohalosphaeraceae</taxon>
        <taxon>Anaerohalosphaera</taxon>
    </lineage>
</organism>
<name>A0A1U9NLF4_9BACT</name>
<evidence type="ECO:0000256" key="1">
    <source>
        <dbReference type="SAM" id="Phobius"/>
    </source>
</evidence>
<sequence length="340" mass="36874">MNDILDSKAGSPELDCPDSSLNNIPALAFSIAAYAFLSILLLAPYFWKFGPTQLLIPFSLTIAAAGAFLFTTSFSSRSASFLAGLLYAFSPYSLSLLTLHPAAMLIFTCVPWILCLGFTAALPQRTIRQIIAICLLALVTWAFFAYTESLSFYPAPVHLHTGLQPLHELVSLPVNSPTLFSFNLYHIGSVIALYAFCRHILDLPPLLVSAATAGLLLSMSDPILAISPVIWRAIPIAVLCLLTATAFDTLTAQGKSSKKEKWFTLLLLIPIAVTTASNAATLLHTPYAILRLSVTACIIALIIISTWTGRPQKSIVKPILFTALAADMICHAMHLTDHWL</sequence>
<feature type="transmembrane region" description="Helical" evidence="1">
    <location>
        <begin position="54"/>
        <end position="74"/>
    </location>
</feature>
<feature type="transmembrane region" description="Helical" evidence="1">
    <location>
        <begin position="229"/>
        <end position="250"/>
    </location>
</feature>
<dbReference type="KEGG" id="alus:STSP2_01736"/>
<dbReference type="STRING" id="1936003.STSP2_01736"/>
<reference evidence="3" key="1">
    <citation type="submission" date="2017-02" db="EMBL/GenBank/DDBJ databases">
        <title>Comparative genomics and description of representatives of a novel lineage of planctomycetes thriving in anoxic sediments.</title>
        <authorList>
            <person name="Spring S."/>
            <person name="Bunk B."/>
            <person name="Sproer C."/>
        </authorList>
    </citation>
    <scope>NUCLEOTIDE SEQUENCE [LARGE SCALE GENOMIC DNA]</scope>
    <source>
        <strain evidence="3">ST-NAGAB-D1</strain>
    </source>
</reference>
<feature type="transmembrane region" description="Helical" evidence="1">
    <location>
        <begin position="130"/>
        <end position="147"/>
    </location>
</feature>
<keyword evidence="3" id="KW-1185">Reference proteome</keyword>
<dbReference type="EMBL" id="CP019791">
    <property type="protein sequence ID" value="AQT68568.1"/>
    <property type="molecule type" value="Genomic_DNA"/>
</dbReference>
<feature type="transmembrane region" description="Helical" evidence="1">
    <location>
        <begin position="288"/>
        <end position="307"/>
    </location>
</feature>
<feature type="transmembrane region" description="Helical" evidence="1">
    <location>
        <begin position="262"/>
        <end position="282"/>
    </location>
</feature>
<feature type="transmembrane region" description="Helical" evidence="1">
    <location>
        <begin position="203"/>
        <end position="223"/>
    </location>
</feature>
<dbReference type="AlphaFoldDB" id="A0A1U9NLF4"/>
<keyword evidence="1" id="KW-1133">Transmembrane helix</keyword>
<feature type="transmembrane region" description="Helical" evidence="1">
    <location>
        <begin position="27"/>
        <end position="47"/>
    </location>
</feature>
<keyword evidence="1" id="KW-0812">Transmembrane</keyword>
<keyword evidence="1" id="KW-0472">Membrane</keyword>